<evidence type="ECO:0000313" key="4">
    <source>
        <dbReference type="EMBL" id="MBC6464132.1"/>
    </source>
</evidence>
<organism evidence="4 5">
    <name type="scientific">Actinomadura alba</name>
    <dbReference type="NCBI Taxonomy" id="406431"/>
    <lineage>
        <taxon>Bacteria</taxon>
        <taxon>Bacillati</taxon>
        <taxon>Actinomycetota</taxon>
        <taxon>Actinomycetes</taxon>
        <taxon>Streptosporangiales</taxon>
        <taxon>Thermomonosporaceae</taxon>
        <taxon>Actinomadura</taxon>
    </lineage>
</organism>
<evidence type="ECO:0000256" key="1">
    <source>
        <dbReference type="ARBA" id="ARBA00009242"/>
    </source>
</evidence>
<proteinExistence type="inferred from homology"/>
<dbReference type="PANTHER" id="PTHR12045">
    <property type="entry name" value="ALLANTOICASE"/>
    <property type="match status" value="1"/>
</dbReference>
<name>A0ABR7LH32_9ACTN</name>
<reference evidence="4 5" key="1">
    <citation type="submission" date="2020-06" db="EMBL/GenBank/DDBJ databases">
        <title>Actinomadura xiongansis sp. nov., isolated from soil of Baiyangdian.</title>
        <authorList>
            <person name="Zhang X."/>
        </authorList>
    </citation>
    <scope>NUCLEOTIDE SEQUENCE [LARGE SCALE GENOMIC DNA]</scope>
    <source>
        <strain evidence="4 5">HBUM206468</strain>
    </source>
</reference>
<keyword evidence="5" id="KW-1185">Reference proteome</keyword>
<dbReference type="Pfam" id="PF03561">
    <property type="entry name" value="Allantoicase"/>
    <property type="match status" value="2"/>
</dbReference>
<dbReference type="HAMAP" id="MF_00813">
    <property type="entry name" value="Allantoicase"/>
    <property type="match status" value="1"/>
</dbReference>
<dbReference type="SUPFAM" id="SSF49785">
    <property type="entry name" value="Galactose-binding domain-like"/>
    <property type="match status" value="2"/>
</dbReference>
<dbReference type="NCBIfam" id="TIGR02961">
    <property type="entry name" value="allantoicase"/>
    <property type="match status" value="1"/>
</dbReference>
<dbReference type="PANTHER" id="PTHR12045:SF3">
    <property type="entry name" value="INACTIVE ALLANTOICASE-RELATED"/>
    <property type="match status" value="1"/>
</dbReference>
<keyword evidence="2 4" id="KW-0378">Hydrolase</keyword>
<dbReference type="Proteomes" id="UP000805614">
    <property type="component" value="Unassembled WGS sequence"/>
</dbReference>
<comment type="catalytic activity">
    <reaction evidence="2">
        <text>allantoate + H2O = (S)-ureidoglycolate + urea</text>
        <dbReference type="Rhea" id="RHEA:11016"/>
        <dbReference type="ChEBI" id="CHEBI:15377"/>
        <dbReference type="ChEBI" id="CHEBI:16199"/>
        <dbReference type="ChEBI" id="CHEBI:17536"/>
        <dbReference type="ChEBI" id="CHEBI:57296"/>
        <dbReference type="EC" id="3.5.3.4"/>
    </reaction>
</comment>
<dbReference type="Gene3D" id="2.60.120.260">
    <property type="entry name" value="Galactose-binding domain-like"/>
    <property type="match status" value="2"/>
</dbReference>
<dbReference type="InterPro" id="IPR015908">
    <property type="entry name" value="Allantoicase_dom"/>
</dbReference>
<dbReference type="PIRSF" id="PIRSF016516">
    <property type="entry name" value="Allantoicase"/>
    <property type="match status" value="1"/>
</dbReference>
<dbReference type="InterPro" id="IPR005164">
    <property type="entry name" value="Allantoicase"/>
</dbReference>
<protein>
    <recommendedName>
        <fullName evidence="2">Probable allantoicase</fullName>
        <ecNumber evidence="2">3.5.3.4</ecNumber>
    </recommendedName>
    <alternativeName>
        <fullName evidence="2">Allantoate amidinohydrolase</fullName>
    </alternativeName>
</protein>
<dbReference type="EC" id="3.5.3.4" evidence="2"/>
<keyword evidence="2" id="KW-0659">Purine metabolism</keyword>
<evidence type="ECO:0000313" key="5">
    <source>
        <dbReference type="Proteomes" id="UP000805614"/>
    </source>
</evidence>
<dbReference type="EMBL" id="JABVEC010000001">
    <property type="protein sequence ID" value="MBC6464132.1"/>
    <property type="molecule type" value="Genomic_DNA"/>
</dbReference>
<comment type="pathway">
    <text evidence="2">Nitrogen metabolism; (S)-allantoin degradation; (S)-ureidoglycolate from allantoate (aminidohydrolase route): step 1/1.</text>
</comment>
<evidence type="ECO:0000256" key="2">
    <source>
        <dbReference type="HAMAP-Rule" id="MF_00813"/>
    </source>
</evidence>
<evidence type="ECO:0000259" key="3">
    <source>
        <dbReference type="Pfam" id="PF03561"/>
    </source>
</evidence>
<dbReference type="RefSeq" id="WP_187241046.1">
    <property type="nucleotide sequence ID" value="NZ_BAAAOK010000011.1"/>
</dbReference>
<feature type="domain" description="Allantoicase" evidence="3">
    <location>
        <begin position="16"/>
        <end position="165"/>
    </location>
</feature>
<sequence>MNDFQRLPDLASRAVGGSVVAANDESFAERENLVKPSAPVFSPRTFGHKGQVYDGWETRRRREPGHDWAIVRLGMPGVVRGVVIDTAFFTGNFPPHASVEACSAEGYPGLAELEEVAWVEIVPRMPLRGDTAHHFDVAAGDRFTHVRLRIYPDGGVARLRVHGEPVADPRLLAGLPVDLAALENGGMVEDCSNMFYSSPNNLIAPGQATVMGEGWETARRRDDGNDWVLVRLAAPGIARLAELDTTHFKGNAPGAAALRGFDARTAVPGDEAAWVPLLERTRLQPDTRHRFPLAGGDEITHVRLDIHPDGGMARFRLFGELTADGRLALERRWAEPAG</sequence>
<comment type="similarity">
    <text evidence="1 2">Belongs to the allantoicase family.</text>
</comment>
<feature type="domain" description="Allantoicase" evidence="3">
    <location>
        <begin position="185"/>
        <end position="321"/>
    </location>
</feature>
<dbReference type="InterPro" id="IPR008979">
    <property type="entry name" value="Galactose-bd-like_sf"/>
</dbReference>
<dbReference type="GO" id="GO:0004037">
    <property type="term" value="F:allantoicase activity"/>
    <property type="evidence" value="ECO:0007669"/>
    <property type="project" value="UniProtKB-EC"/>
</dbReference>
<accession>A0ABR7LH32</accession>
<comment type="caution">
    <text evidence="4">The sequence shown here is derived from an EMBL/GenBank/DDBJ whole genome shotgun (WGS) entry which is preliminary data.</text>
</comment>
<gene>
    <name evidence="2" type="primary">alc</name>
    <name evidence="4" type="ORF">HKK74_01255</name>
</gene>